<organism evidence="2 3">
    <name type="scientific">Porphyromonas pasteri</name>
    <dbReference type="NCBI Taxonomy" id="1583331"/>
    <lineage>
        <taxon>Bacteria</taxon>
        <taxon>Pseudomonadati</taxon>
        <taxon>Bacteroidota</taxon>
        <taxon>Bacteroidia</taxon>
        <taxon>Bacteroidales</taxon>
        <taxon>Porphyromonadaceae</taxon>
        <taxon>Porphyromonas</taxon>
    </lineage>
</organism>
<feature type="signal peptide" evidence="1">
    <location>
        <begin position="1"/>
        <end position="22"/>
    </location>
</feature>
<comment type="caution">
    <text evidence="2">The sequence shown here is derived from an EMBL/GenBank/DDBJ whole genome shotgun (WGS) entry which is preliminary data.</text>
</comment>
<dbReference type="RefSeq" id="WP_188808206.1">
    <property type="nucleotide sequence ID" value="NZ_BMPU01000004.1"/>
</dbReference>
<dbReference type="Pfam" id="PF16215">
    <property type="entry name" value="DUF4876"/>
    <property type="match status" value="1"/>
</dbReference>
<reference evidence="3" key="1">
    <citation type="journal article" date="2019" name="Int. J. Syst. Evol. Microbiol.">
        <title>The Global Catalogue of Microorganisms (GCM) 10K type strain sequencing project: providing services to taxonomists for standard genome sequencing and annotation.</title>
        <authorList>
            <consortium name="The Broad Institute Genomics Platform"/>
            <consortium name="The Broad Institute Genome Sequencing Center for Infectious Disease"/>
            <person name="Wu L."/>
            <person name="Ma J."/>
        </authorList>
    </citation>
    <scope>NUCLEOTIDE SEQUENCE [LARGE SCALE GENOMIC DNA]</scope>
    <source>
        <strain evidence="3">JCM 30531</strain>
    </source>
</reference>
<keyword evidence="1" id="KW-0732">Signal</keyword>
<evidence type="ECO:0000313" key="2">
    <source>
        <dbReference type="EMBL" id="GGM55196.1"/>
    </source>
</evidence>
<proteinExistence type="predicted"/>
<evidence type="ECO:0000256" key="1">
    <source>
        <dbReference type="SAM" id="SignalP"/>
    </source>
</evidence>
<keyword evidence="3" id="KW-1185">Reference proteome</keyword>
<dbReference type="Proteomes" id="UP000653477">
    <property type="component" value="Unassembled WGS sequence"/>
</dbReference>
<evidence type="ECO:0000313" key="3">
    <source>
        <dbReference type="Proteomes" id="UP000653477"/>
    </source>
</evidence>
<accession>A0ABQ2H7C9</accession>
<protein>
    <recommendedName>
        <fullName evidence="4">DUF4876 domain-containing protein</fullName>
    </recommendedName>
</protein>
<feature type="chain" id="PRO_5046690387" description="DUF4876 domain-containing protein" evidence="1">
    <location>
        <begin position="23"/>
        <end position="367"/>
    </location>
</feature>
<gene>
    <name evidence="2" type="ORF">GCM10007088_12470</name>
</gene>
<sequence length="367" mass="41942">MRTHIYRFAFAMLFLSVLMSCARNEAPQRRSDSRSTLDHLVIKEVFYIGHAYTQDFPKEYPQPSTQNWYADDAYITIYNPTSEVKYLDGLALCSTALDPSTLLEFEGNKDFRREYLGVGTISYFPGSGKEHPIQPGQTVVIAKYAIDHAKDFFTRLDKELADNGEPPVDHNLYKGIEAFLNLSKVDWEWTNAQADDEHKNNPNVPDLVPIFTGYDAEEDDDVDFGFKEVTETSGIALIQLPWTAEDFRQNYPDAEGRRGYRHTINARITHHRNRIHVIEIPFDKAIDCITICPKQEYKFNPYSKEPKATFDKGYNAVTDGAYKRTPASDWKKYSGMALIRKWDGKKLVDDNNSTSDFAVQPASLGSK</sequence>
<dbReference type="PROSITE" id="PS51257">
    <property type="entry name" value="PROKAR_LIPOPROTEIN"/>
    <property type="match status" value="1"/>
</dbReference>
<dbReference type="EMBL" id="BMPU01000004">
    <property type="protein sequence ID" value="GGM55196.1"/>
    <property type="molecule type" value="Genomic_DNA"/>
</dbReference>
<name>A0ABQ2H7C9_9PORP</name>
<dbReference type="InterPro" id="IPR032627">
    <property type="entry name" value="DUF4876"/>
</dbReference>
<evidence type="ECO:0008006" key="4">
    <source>
        <dbReference type="Google" id="ProtNLM"/>
    </source>
</evidence>